<protein>
    <submittedName>
        <fullName evidence="1">Uncharacterized protein</fullName>
    </submittedName>
</protein>
<comment type="caution">
    <text evidence="1">The sequence shown here is derived from an EMBL/GenBank/DDBJ whole genome shotgun (WGS) entry which is preliminary data.</text>
</comment>
<sequence>RKAAVSQNPSESIALSMSEFRALPQIYDPAVAARLGMHPTQILGLPEPWIERMASVIIQGSGKIGL</sequence>
<dbReference type="EMBL" id="LAZR01026227">
    <property type="protein sequence ID" value="KKL69376.1"/>
    <property type="molecule type" value="Genomic_DNA"/>
</dbReference>
<evidence type="ECO:0000313" key="1">
    <source>
        <dbReference type="EMBL" id="KKL69376.1"/>
    </source>
</evidence>
<feature type="non-terminal residue" evidence="1">
    <location>
        <position position="1"/>
    </location>
</feature>
<reference evidence="1" key="1">
    <citation type="journal article" date="2015" name="Nature">
        <title>Complex archaea that bridge the gap between prokaryotes and eukaryotes.</title>
        <authorList>
            <person name="Spang A."/>
            <person name="Saw J.H."/>
            <person name="Jorgensen S.L."/>
            <person name="Zaremba-Niedzwiedzka K."/>
            <person name="Martijn J."/>
            <person name="Lind A.E."/>
            <person name="van Eijk R."/>
            <person name="Schleper C."/>
            <person name="Guy L."/>
            <person name="Ettema T.J."/>
        </authorList>
    </citation>
    <scope>NUCLEOTIDE SEQUENCE</scope>
</reference>
<name>A0A0F9ESY1_9ZZZZ</name>
<proteinExistence type="predicted"/>
<accession>A0A0F9ESY1</accession>
<gene>
    <name evidence="1" type="ORF">LCGC14_2115590</name>
</gene>
<organism evidence="1">
    <name type="scientific">marine sediment metagenome</name>
    <dbReference type="NCBI Taxonomy" id="412755"/>
    <lineage>
        <taxon>unclassified sequences</taxon>
        <taxon>metagenomes</taxon>
        <taxon>ecological metagenomes</taxon>
    </lineage>
</organism>
<dbReference type="AlphaFoldDB" id="A0A0F9ESY1"/>